<dbReference type="Proteomes" id="UP000616114">
    <property type="component" value="Unassembled WGS sequence"/>
</dbReference>
<reference evidence="1" key="2">
    <citation type="submission" date="2020-09" db="EMBL/GenBank/DDBJ databases">
        <authorList>
            <person name="Sun Q."/>
            <person name="Zhou Y."/>
        </authorList>
    </citation>
    <scope>NUCLEOTIDE SEQUENCE</scope>
    <source>
        <strain evidence="1">CGMCC 1.12785</strain>
    </source>
</reference>
<evidence type="ECO:0000313" key="2">
    <source>
        <dbReference type="Proteomes" id="UP000616114"/>
    </source>
</evidence>
<evidence type="ECO:0000313" key="1">
    <source>
        <dbReference type="EMBL" id="GGA05343.1"/>
    </source>
</evidence>
<organism evidence="1 2">
    <name type="scientific">Sediminivirga luteola</name>
    <dbReference type="NCBI Taxonomy" id="1774748"/>
    <lineage>
        <taxon>Bacteria</taxon>
        <taxon>Bacillati</taxon>
        <taxon>Actinomycetota</taxon>
        <taxon>Actinomycetes</taxon>
        <taxon>Micrococcales</taxon>
        <taxon>Brevibacteriaceae</taxon>
        <taxon>Sediminivirga</taxon>
    </lineage>
</organism>
<keyword evidence="2" id="KW-1185">Reference proteome</keyword>
<protein>
    <recommendedName>
        <fullName evidence="3">DUF3445 domain-containing protein</fullName>
    </recommendedName>
</protein>
<name>A0A8J2XDF8_9MICO</name>
<dbReference type="EMBL" id="BMFY01000002">
    <property type="protein sequence ID" value="GGA05343.1"/>
    <property type="molecule type" value="Genomic_DNA"/>
</dbReference>
<evidence type="ECO:0008006" key="3">
    <source>
        <dbReference type="Google" id="ProtNLM"/>
    </source>
</evidence>
<reference evidence="1" key="1">
    <citation type="journal article" date="2014" name="Int. J. Syst. Evol. Microbiol.">
        <title>Complete genome sequence of Corynebacterium casei LMG S-19264T (=DSM 44701T), isolated from a smear-ripened cheese.</title>
        <authorList>
            <consortium name="US DOE Joint Genome Institute (JGI-PGF)"/>
            <person name="Walter F."/>
            <person name="Albersmeier A."/>
            <person name="Kalinowski J."/>
            <person name="Ruckert C."/>
        </authorList>
    </citation>
    <scope>NUCLEOTIDE SEQUENCE</scope>
    <source>
        <strain evidence="1">CGMCC 1.12785</strain>
    </source>
</reference>
<dbReference type="InterPro" id="IPR021848">
    <property type="entry name" value="HODM_asu-like"/>
</dbReference>
<dbReference type="RefSeq" id="WP_188549371.1">
    <property type="nucleotide sequence ID" value="NZ_BMFY01000002.1"/>
</dbReference>
<gene>
    <name evidence="1" type="ORF">GCM10011333_05290</name>
</gene>
<comment type="caution">
    <text evidence="1">The sequence shown here is derived from an EMBL/GenBank/DDBJ whole genome shotgun (WGS) entry which is preliminary data.</text>
</comment>
<proteinExistence type="predicted"/>
<sequence>MTAVTGADAARPVPEGLERFPFPLTEDAYRYSTNVEPARKPVRTAAGGWGTRIIDIDGHYDGELRERAAILQRDPSRMALAPHMGPAAWDALMYCLECLAREYPDRMGLVREGRRFAWSNRLQDLRVDGVIGDDDSVPGGPLTFLAGQIQEDIALLDKREGALWLDGGVVTFASNWSMAFDVGMRFLEIHGPVPRVHEERVITRAHDFLMRMQPGEAYRRTNWSMTVDRRLDVSTETYPEWGSSRTEVLEDPRLPQRLHLRVEVQHLIALPHTGAVLFLIRTYLEPFERLAQIPQWRARLHAVLSELPQDMADYKGLARYRPRLVQWLAGEDTVRR</sequence>
<dbReference type="Pfam" id="PF11927">
    <property type="entry name" value="HODM_asu-like"/>
    <property type="match status" value="1"/>
</dbReference>
<dbReference type="AlphaFoldDB" id="A0A8J2XDF8"/>
<accession>A0A8J2XDF8</accession>